<accession>A0A432XCX5</accession>
<gene>
    <name evidence="2" type="ORF">CWE24_11340</name>
</gene>
<dbReference type="Pfam" id="PF00583">
    <property type="entry name" value="Acetyltransf_1"/>
    <property type="match status" value="1"/>
</dbReference>
<organism evidence="2 3">
    <name type="scientific">Pseudidiomarina donghaiensis</name>
    <dbReference type="NCBI Taxonomy" id="519452"/>
    <lineage>
        <taxon>Bacteria</taxon>
        <taxon>Pseudomonadati</taxon>
        <taxon>Pseudomonadota</taxon>
        <taxon>Gammaproteobacteria</taxon>
        <taxon>Alteromonadales</taxon>
        <taxon>Idiomarinaceae</taxon>
        <taxon>Pseudidiomarina</taxon>
    </lineage>
</organism>
<name>A0A432XCX5_9GAMM</name>
<dbReference type="GO" id="GO:0016747">
    <property type="term" value="F:acyltransferase activity, transferring groups other than amino-acyl groups"/>
    <property type="evidence" value="ECO:0007669"/>
    <property type="project" value="InterPro"/>
</dbReference>
<keyword evidence="3" id="KW-1185">Reference proteome</keyword>
<dbReference type="PROSITE" id="PS51186">
    <property type="entry name" value="GNAT"/>
    <property type="match status" value="1"/>
</dbReference>
<feature type="domain" description="N-acetyltransferase" evidence="1">
    <location>
        <begin position="2"/>
        <end position="148"/>
    </location>
</feature>
<dbReference type="Gene3D" id="3.40.630.30">
    <property type="match status" value="1"/>
</dbReference>
<evidence type="ECO:0000313" key="3">
    <source>
        <dbReference type="Proteomes" id="UP000286985"/>
    </source>
</evidence>
<evidence type="ECO:0000259" key="1">
    <source>
        <dbReference type="PROSITE" id="PS51186"/>
    </source>
</evidence>
<dbReference type="InterPro" id="IPR000182">
    <property type="entry name" value="GNAT_dom"/>
</dbReference>
<dbReference type="EMBL" id="PIPU01000007">
    <property type="protein sequence ID" value="RUO46496.1"/>
    <property type="molecule type" value="Genomic_DNA"/>
</dbReference>
<dbReference type="PANTHER" id="PTHR43617">
    <property type="entry name" value="L-AMINO ACID N-ACETYLTRANSFERASE"/>
    <property type="match status" value="1"/>
</dbReference>
<protein>
    <submittedName>
        <fullName evidence="2">GNAT family N-acetyltransferase</fullName>
    </submittedName>
</protein>
<proteinExistence type="predicted"/>
<reference evidence="3" key="1">
    <citation type="journal article" date="2018" name="Front. Microbiol.">
        <title>Genome-Based Analysis Reveals the Taxonomy and Diversity of the Family Idiomarinaceae.</title>
        <authorList>
            <person name="Liu Y."/>
            <person name="Lai Q."/>
            <person name="Shao Z."/>
        </authorList>
    </citation>
    <scope>NUCLEOTIDE SEQUENCE [LARGE SCALE GENOMIC DNA]</scope>
    <source>
        <strain evidence="3">908033</strain>
    </source>
</reference>
<evidence type="ECO:0000313" key="2">
    <source>
        <dbReference type="EMBL" id="RUO46496.1"/>
    </source>
</evidence>
<dbReference type="Proteomes" id="UP000286985">
    <property type="component" value="Unassembled WGS sequence"/>
</dbReference>
<keyword evidence="2" id="KW-0808">Transferase</keyword>
<dbReference type="STRING" id="519452.SAMN04488139_2401"/>
<comment type="caution">
    <text evidence="2">The sequence shown here is derived from an EMBL/GenBank/DDBJ whole genome shotgun (WGS) entry which is preliminary data.</text>
</comment>
<dbReference type="CDD" id="cd04301">
    <property type="entry name" value="NAT_SF"/>
    <property type="match status" value="1"/>
</dbReference>
<dbReference type="InterPro" id="IPR050276">
    <property type="entry name" value="MshD_Acetyltransferase"/>
</dbReference>
<dbReference type="SUPFAM" id="SSF55729">
    <property type="entry name" value="Acyl-CoA N-acyltransferases (Nat)"/>
    <property type="match status" value="1"/>
</dbReference>
<dbReference type="InterPro" id="IPR016181">
    <property type="entry name" value="Acyl_CoA_acyltransferase"/>
</dbReference>
<dbReference type="RefSeq" id="WP_092841792.1">
    <property type="nucleotide sequence ID" value="NZ_FPCF01000008.1"/>
</dbReference>
<sequence length="148" mass="16193">MAEVRFAQAQDIAQIEALELATYAHEGYPAALFYQALAQWPTGFIVYCEADSVLGYLLAAPGQANEQWIMSVLIAEQTRGKGVGKQLLAYYLNDLADSASAAQIKLTVAPYNHAAIALYEKFGFKKIDFLPKFLGPDADRILMALQAS</sequence>
<dbReference type="OrthoDB" id="5187710at2"/>
<dbReference type="AlphaFoldDB" id="A0A432XCX5"/>